<organism evidence="10 11">
    <name type="scientific">Zingiber officinale</name>
    <name type="common">Ginger</name>
    <name type="synonym">Amomum zingiber</name>
    <dbReference type="NCBI Taxonomy" id="94328"/>
    <lineage>
        <taxon>Eukaryota</taxon>
        <taxon>Viridiplantae</taxon>
        <taxon>Streptophyta</taxon>
        <taxon>Embryophyta</taxon>
        <taxon>Tracheophyta</taxon>
        <taxon>Spermatophyta</taxon>
        <taxon>Magnoliopsida</taxon>
        <taxon>Liliopsida</taxon>
        <taxon>Zingiberales</taxon>
        <taxon>Zingiberaceae</taxon>
        <taxon>Zingiber</taxon>
    </lineage>
</organism>
<proteinExistence type="inferred from homology"/>
<dbReference type="SUPFAM" id="SSF161111">
    <property type="entry name" value="Cation efflux protein transmembrane domain-like"/>
    <property type="match status" value="1"/>
</dbReference>
<keyword evidence="4" id="KW-0813">Transport</keyword>
<evidence type="ECO:0000256" key="4">
    <source>
        <dbReference type="ARBA" id="ARBA00022448"/>
    </source>
</evidence>
<dbReference type="Pfam" id="PF00795">
    <property type="entry name" value="CN_hydrolase"/>
    <property type="match status" value="1"/>
</dbReference>
<evidence type="ECO:0000256" key="3">
    <source>
        <dbReference type="ARBA" id="ARBA00008873"/>
    </source>
</evidence>
<reference evidence="10 11" key="1">
    <citation type="submission" date="2020-08" db="EMBL/GenBank/DDBJ databases">
        <title>Plant Genome Project.</title>
        <authorList>
            <person name="Zhang R.-G."/>
        </authorList>
    </citation>
    <scope>NUCLEOTIDE SEQUENCE [LARGE SCALE GENOMIC DNA]</scope>
    <source>
        <tissue evidence="10">Rhizome</tissue>
    </source>
</reference>
<feature type="transmembrane region" description="Helical" evidence="8">
    <location>
        <begin position="263"/>
        <end position="281"/>
    </location>
</feature>
<dbReference type="InterPro" id="IPR058533">
    <property type="entry name" value="Cation_efflux_TM"/>
</dbReference>
<dbReference type="Proteomes" id="UP000734854">
    <property type="component" value="Unassembled WGS sequence"/>
</dbReference>
<dbReference type="GO" id="GO:0005384">
    <property type="term" value="F:manganese ion transmembrane transporter activity"/>
    <property type="evidence" value="ECO:0007669"/>
    <property type="project" value="TreeGrafter"/>
</dbReference>
<dbReference type="Gene3D" id="1.20.1510.10">
    <property type="entry name" value="Cation efflux protein transmembrane domain"/>
    <property type="match status" value="1"/>
</dbReference>
<protein>
    <recommendedName>
        <fullName evidence="9">CN hydrolase domain-containing protein</fullName>
    </recommendedName>
</protein>
<dbReference type="AlphaFoldDB" id="A0A8J5HBC9"/>
<dbReference type="PROSITE" id="PS50263">
    <property type="entry name" value="CN_HYDROLASE"/>
    <property type="match status" value="1"/>
</dbReference>
<dbReference type="InterPro" id="IPR027469">
    <property type="entry name" value="Cation_efflux_TMD_sf"/>
</dbReference>
<dbReference type="GO" id="GO:0016810">
    <property type="term" value="F:hydrolase activity, acting on carbon-nitrogen (but not peptide) bonds"/>
    <property type="evidence" value="ECO:0007669"/>
    <property type="project" value="UniProtKB-ARBA"/>
</dbReference>
<keyword evidence="7 8" id="KW-0472">Membrane</keyword>
<evidence type="ECO:0000256" key="8">
    <source>
        <dbReference type="SAM" id="Phobius"/>
    </source>
</evidence>
<evidence type="ECO:0000259" key="9">
    <source>
        <dbReference type="PROSITE" id="PS50263"/>
    </source>
</evidence>
<evidence type="ECO:0000313" key="10">
    <source>
        <dbReference type="EMBL" id="KAG6520150.1"/>
    </source>
</evidence>
<dbReference type="Gene3D" id="3.60.110.10">
    <property type="entry name" value="Carbon-nitrogen hydrolase"/>
    <property type="match status" value="1"/>
</dbReference>
<evidence type="ECO:0000256" key="1">
    <source>
        <dbReference type="ARBA" id="ARBA00003168"/>
    </source>
</evidence>
<keyword evidence="11" id="KW-1185">Reference proteome</keyword>
<dbReference type="Pfam" id="PF01545">
    <property type="entry name" value="Cation_efflux"/>
    <property type="match status" value="1"/>
</dbReference>
<dbReference type="InterPro" id="IPR036526">
    <property type="entry name" value="C-N_Hydrolase_sf"/>
</dbReference>
<evidence type="ECO:0000256" key="6">
    <source>
        <dbReference type="ARBA" id="ARBA00022989"/>
    </source>
</evidence>
<dbReference type="FunFam" id="1.20.1510.10:FF:000015">
    <property type="entry name" value="Metal tolerance protein 4"/>
    <property type="match status" value="1"/>
</dbReference>
<dbReference type="SUPFAM" id="SSF56317">
    <property type="entry name" value="Carbon-nitrogen hydrolase"/>
    <property type="match status" value="1"/>
</dbReference>
<keyword evidence="5 8" id="KW-0812">Transmembrane</keyword>
<dbReference type="GO" id="GO:0005774">
    <property type="term" value="C:vacuolar membrane"/>
    <property type="evidence" value="ECO:0007669"/>
    <property type="project" value="UniProtKB-SubCell"/>
</dbReference>
<accession>A0A8J5HBC9</accession>
<dbReference type="InterPro" id="IPR050291">
    <property type="entry name" value="CDF_Transporter"/>
</dbReference>
<evidence type="ECO:0000256" key="5">
    <source>
        <dbReference type="ARBA" id="ARBA00022692"/>
    </source>
</evidence>
<comment type="similarity">
    <text evidence="3">Belongs to the cation diffusion facilitator (CDF) transporter (TC 2.A.4) family. SLC30A subfamily.</text>
</comment>
<dbReference type="InterPro" id="IPR003010">
    <property type="entry name" value="C-N_Hydrolase"/>
</dbReference>
<dbReference type="PANTHER" id="PTHR43840:SF13">
    <property type="entry name" value="CATION EFFLUX PROTEIN CYTOPLASMIC DOMAIN-CONTAINING PROTEIN"/>
    <property type="match status" value="1"/>
</dbReference>
<feature type="transmembrane region" description="Helical" evidence="8">
    <location>
        <begin position="302"/>
        <end position="321"/>
    </location>
</feature>
<gene>
    <name evidence="10" type="ORF">ZIOFF_017184</name>
</gene>
<name>A0A8J5HBC9_ZINOF</name>
<evidence type="ECO:0000256" key="2">
    <source>
        <dbReference type="ARBA" id="ARBA00004141"/>
    </source>
</evidence>
<dbReference type="EMBL" id="JACMSC010000005">
    <property type="protein sequence ID" value="KAG6520150.1"/>
    <property type="molecule type" value="Genomic_DNA"/>
</dbReference>
<feature type="domain" description="CN hydrolase" evidence="9">
    <location>
        <begin position="446"/>
        <end position="554"/>
    </location>
</feature>
<feature type="transmembrane region" description="Helical" evidence="8">
    <location>
        <begin position="219"/>
        <end position="243"/>
    </location>
</feature>
<feature type="transmembrane region" description="Helical" evidence="8">
    <location>
        <begin position="357"/>
        <end position="375"/>
    </location>
</feature>
<comment type="subcellular location">
    <subcellularLocation>
        <location evidence="2">Membrane</location>
        <topology evidence="2">Multi-pass membrane protein</topology>
    </subcellularLocation>
</comment>
<keyword evidence="6 8" id="KW-1133">Transmembrane helix</keyword>
<evidence type="ECO:0000313" key="11">
    <source>
        <dbReference type="Proteomes" id="UP000734854"/>
    </source>
</evidence>
<dbReference type="PANTHER" id="PTHR43840">
    <property type="entry name" value="MITOCHONDRIAL METAL TRANSPORTER 1-RELATED"/>
    <property type="match status" value="1"/>
</dbReference>
<comment type="function">
    <text evidence="1">Involved in sequestration of excess metal in the cytoplasm into vacuoles to maintain metal homeostasis.</text>
</comment>
<sequence length="554" mass="61935">MARILFPVGIEWLHPTKQITSTARSRYRYRLFSLSLEAKVHLRPTTPISFHLITSSLVAAQLPGPQFQASGNQPPPALSHPLPRGIFPSCRVKVAPFFDLAALLSAKVDLRGLWTATFDRVLPLLILCSLFQGILGEEHQPNRPTERISGEKEYYEKQFATLRSFEEVDSLHTKTIDEDKDLEEQAQSEFSIKISNYANIALLALKGYKFMLTMRSGSIAIAASTHDSLLDLMAGGILLFTYLSMKSINIYKYPIGKLHVQPVGIIIFAAVMATLGFQVFVQALERLIENTPSKKMTSTQLIWLYSSMLTATFTKLALWLYCRTSGNNIVRAYGKDHYFDVITNVLGLTAAILGDKYYWWIDPAGVIILAIYTITNWSGTMRQQGDLQYFRSALCVVCKPNVKDATTLCGRVNSWICINFAKNVQDNLARGFCHELAQMCQISEMVFTTRFGKIGVAICWDQWFPEAARAMVLQGAEILLYPTAIGSEPQDQELDSREHWKRVMQGHADANLVPVVASNHIGKETIRTEHGDSTITFYGNSFIAGPTGEIVALA</sequence>
<comment type="caution">
    <text evidence="10">The sequence shown here is derived from an EMBL/GenBank/DDBJ whole genome shotgun (WGS) entry which is preliminary data.</text>
</comment>
<evidence type="ECO:0000256" key="7">
    <source>
        <dbReference type="ARBA" id="ARBA00023136"/>
    </source>
</evidence>